<keyword evidence="1" id="KW-1133">Transmembrane helix</keyword>
<reference evidence="3" key="1">
    <citation type="submission" date="2020-05" db="EMBL/GenBank/DDBJ databases">
        <authorList>
            <person name="Chiriac C."/>
            <person name="Salcher M."/>
            <person name="Ghai R."/>
            <person name="Kavagutti S V."/>
        </authorList>
    </citation>
    <scope>NUCLEOTIDE SEQUENCE</scope>
</reference>
<keyword evidence="1" id="KW-0812">Transmembrane</keyword>
<feature type="domain" description="DUF3566" evidence="2">
    <location>
        <begin position="17"/>
        <end position="132"/>
    </location>
</feature>
<accession>A0A6J6BXU8</accession>
<dbReference type="InterPro" id="IPR021949">
    <property type="entry name" value="DUF3566_TM"/>
</dbReference>
<evidence type="ECO:0000259" key="2">
    <source>
        <dbReference type="Pfam" id="PF12089"/>
    </source>
</evidence>
<evidence type="ECO:0000313" key="3">
    <source>
        <dbReference type="EMBL" id="CAB4543912.1"/>
    </source>
</evidence>
<feature type="transmembrane region" description="Helical" evidence="1">
    <location>
        <begin position="91"/>
        <end position="116"/>
    </location>
</feature>
<sequence>MAKLFQRRAAKDVPAAKQVKLKLVHIDFWSAVRMGFMLTLALGIATIVGFVFLWIIVSFTGLGASLNNLLATVGLTDATTGVEDTLTLPRVLTFSLGISVFNMVVGTILAGVWALIYNVVAKFTGGLSVGFTNN</sequence>
<dbReference type="EMBL" id="CAEZSH010000113">
    <property type="protein sequence ID" value="CAB4543912.1"/>
    <property type="molecule type" value="Genomic_DNA"/>
</dbReference>
<protein>
    <submittedName>
        <fullName evidence="3">Unannotated protein</fullName>
    </submittedName>
</protein>
<dbReference type="Pfam" id="PF12089">
    <property type="entry name" value="DUF3566"/>
    <property type="match status" value="1"/>
</dbReference>
<organism evidence="3">
    <name type="scientific">freshwater metagenome</name>
    <dbReference type="NCBI Taxonomy" id="449393"/>
    <lineage>
        <taxon>unclassified sequences</taxon>
        <taxon>metagenomes</taxon>
        <taxon>ecological metagenomes</taxon>
    </lineage>
</organism>
<proteinExistence type="predicted"/>
<dbReference type="AlphaFoldDB" id="A0A6J6BXU8"/>
<evidence type="ECO:0000256" key="1">
    <source>
        <dbReference type="SAM" id="Phobius"/>
    </source>
</evidence>
<feature type="transmembrane region" description="Helical" evidence="1">
    <location>
        <begin position="36"/>
        <end position="57"/>
    </location>
</feature>
<gene>
    <name evidence="3" type="ORF">UFOPK1410_00840</name>
</gene>
<keyword evidence="1" id="KW-0472">Membrane</keyword>
<name>A0A6J6BXU8_9ZZZZ</name>